<dbReference type="eggNOG" id="COG1905">
    <property type="taxonomic scope" value="Bacteria"/>
</dbReference>
<sequence length="163" mass="18118">MLSATSKEAIEDLLYRYEKNPRFLLQLLLDVQERFRYVPTEAMRSIARYFDIPESRVFAVATFYKVLSLVPKGEKTIKVCQGTACHLRGGKQVLSAIGEKLGIAAGETTEDGIFTLETVNCLGCCAMAPVMMVGDKVYGKLTVDDVSRILEAEKEDAILSKTR</sequence>
<organism evidence="8 9">
    <name type="scientific">Acetomicrobium hydrogeniformans ATCC BAA-1850</name>
    <dbReference type="NCBI Taxonomy" id="592015"/>
    <lineage>
        <taxon>Bacteria</taxon>
        <taxon>Thermotogati</taxon>
        <taxon>Synergistota</taxon>
        <taxon>Synergistia</taxon>
        <taxon>Synergistales</taxon>
        <taxon>Acetomicrobiaceae</taxon>
        <taxon>Acetomicrobium</taxon>
    </lineage>
</organism>
<evidence type="ECO:0000256" key="4">
    <source>
        <dbReference type="ARBA" id="ARBA00023004"/>
    </source>
</evidence>
<comment type="cofactor">
    <cofactor evidence="6">
        <name>[2Fe-2S] cluster</name>
        <dbReference type="ChEBI" id="CHEBI:190135"/>
    </cofactor>
</comment>
<comment type="similarity">
    <text evidence="1">Belongs to the complex I 24 kDa subunit family.</text>
</comment>
<dbReference type="FunFam" id="3.40.30.10:FF:000015">
    <property type="entry name" value="NADH-quinone oxidoreductase subunit E"/>
    <property type="match status" value="1"/>
</dbReference>
<evidence type="ECO:0000313" key="9">
    <source>
        <dbReference type="Proteomes" id="UP000005273"/>
    </source>
</evidence>
<dbReference type="OrthoDB" id="9807941at2"/>
<comment type="caution">
    <text evidence="8">The sequence shown here is derived from an EMBL/GenBank/DDBJ whole genome shotgun (WGS) entry which is preliminary data.</text>
</comment>
<evidence type="ECO:0000256" key="5">
    <source>
        <dbReference type="ARBA" id="ARBA00023014"/>
    </source>
</evidence>
<accession>A0A0T5XAP0</accession>
<keyword evidence="2 7" id="KW-0001">2Fe-2S</keyword>
<dbReference type="NCBIfam" id="NF005722">
    <property type="entry name" value="PRK07539.1-2"/>
    <property type="match status" value="1"/>
</dbReference>
<evidence type="ECO:0000256" key="7">
    <source>
        <dbReference type="PIRSR" id="PIRSR000216-1"/>
    </source>
</evidence>
<feature type="binding site" evidence="7">
    <location>
        <position position="80"/>
    </location>
    <ligand>
        <name>[2Fe-2S] cluster</name>
        <dbReference type="ChEBI" id="CHEBI:190135"/>
    </ligand>
</feature>
<feature type="binding site" evidence="7">
    <location>
        <position position="125"/>
    </location>
    <ligand>
        <name>[2Fe-2S] cluster</name>
        <dbReference type="ChEBI" id="CHEBI:190135"/>
    </ligand>
</feature>
<evidence type="ECO:0000313" key="8">
    <source>
        <dbReference type="EMBL" id="KRT35408.1"/>
    </source>
</evidence>
<dbReference type="InterPro" id="IPR028431">
    <property type="entry name" value="NADP_DH_HndA-like"/>
</dbReference>
<dbReference type="SUPFAM" id="SSF52833">
    <property type="entry name" value="Thioredoxin-like"/>
    <property type="match status" value="1"/>
</dbReference>
<dbReference type="PIRSF" id="PIRSF000216">
    <property type="entry name" value="NADH_DH_24kDa"/>
    <property type="match status" value="1"/>
</dbReference>
<evidence type="ECO:0000256" key="2">
    <source>
        <dbReference type="ARBA" id="ARBA00022714"/>
    </source>
</evidence>
<dbReference type="GO" id="GO:0051537">
    <property type="term" value="F:2 iron, 2 sulfur cluster binding"/>
    <property type="evidence" value="ECO:0007669"/>
    <property type="project" value="UniProtKB-KW"/>
</dbReference>
<dbReference type="InterPro" id="IPR002023">
    <property type="entry name" value="NuoE-like"/>
</dbReference>
<dbReference type="Pfam" id="PF01257">
    <property type="entry name" value="2Fe-2S_thioredx"/>
    <property type="match status" value="1"/>
</dbReference>
<dbReference type="GO" id="GO:0016491">
    <property type="term" value="F:oxidoreductase activity"/>
    <property type="evidence" value="ECO:0007669"/>
    <property type="project" value="InterPro"/>
</dbReference>
<dbReference type="InterPro" id="IPR036249">
    <property type="entry name" value="Thioredoxin-like_sf"/>
</dbReference>
<gene>
    <name evidence="8" type="ORF">HMPREF1705_02634</name>
</gene>
<keyword evidence="9" id="KW-1185">Reference proteome</keyword>
<dbReference type="STRING" id="592015.HMPREF1705_02634"/>
<proteinExistence type="inferred from homology"/>
<dbReference type="GO" id="GO:0046872">
    <property type="term" value="F:metal ion binding"/>
    <property type="evidence" value="ECO:0007669"/>
    <property type="project" value="UniProtKB-KW"/>
</dbReference>
<dbReference type="AlphaFoldDB" id="A0A0T5XAP0"/>
<reference evidence="9" key="1">
    <citation type="submission" date="2012-09" db="EMBL/GenBank/DDBJ databases">
        <authorList>
            <person name="Weinstock G."/>
            <person name="Sodergren E."/>
            <person name="Clifton S."/>
            <person name="Fulton L."/>
            <person name="Fulton B."/>
            <person name="Courtney L."/>
            <person name="Fronick C."/>
            <person name="Harrison M."/>
            <person name="Strong C."/>
            <person name="Farmer C."/>
            <person name="Delehaunty K."/>
            <person name="Markovic C."/>
            <person name="Hall O."/>
            <person name="Minx P."/>
            <person name="Tomlinson C."/>
            <person name="Mitreva M."/>
            <person name="Nelson J."/>
            <person name="Hou S."/>
            <person name="Wollam A."/>
            <person name="Pepin K.H."/>
            <person name="Johnson M."/>
            <person name="Bhonagiri V."/>
            <person name="Nash W.E."/>
            <person name="Suruliraj S."/>
            <person name="Warren W."/>
            <person name="Chinwalla A."/>
            <person name="Mardis E.R."/>
            <person name="Wilson R.K."/>
        </authorList>
    </citation>
    <scope>NUCLEOTIDE SEQUENCE [LARGE SCALE GENOMIC DNA]</scope>
    <source>
        <strain evidence="9">OS1</strain>
    </source>
</reference>
<dbReference type="InterPro" id="IPR042128">
    <property type="entry name" value="NuoE_dom"/>
</dbReference>
<keyword evidence="4 7" id="KW-0408">Iron</keyword>
<dbReference type="PROSITE" id="PS01099">
    <property type="entry name" value="COMPLEX1_24K"/>
    <property type="match status" value="1"/>
</dbReference>
<evidence type="ECO:0000256" key="1">
    <source>
        <dbReference type="ARBA" id="ARBA00010643"/>
    </source>
</evidence>
<keyword evidence="5 7" id="KW-0411">Iron-sulfur</keyword>
<feature type="binding site" evidence="7">
    <location>
        <position position="85"/>
    </location>
    <ligand>
        <name>[2Fe-2S] cluster</name>
        <dbReference type="ChEBI" id="CHEBI:190135"/>
    </ligand>
</feature>
<protein>
    <submittedName>
        <fullName evidence="8">Putative NADH dehydrogenase subunit E</fullName>
    </submittedName>
</protein>
<dbReference type="PANTHER" id="PTHR43342:SF1">
    <property type="entry name" value="BIFURCATING [FEFE] HYDROGENASE GAMMA SUBUNIT"/>
    <property type="match status" value="1"/>
</dbReference>
<dbReference type="Proteomes" id="UP000005273">
    <property type="component" value="Unassembled WGS sequence"/>
</dbReference>
<dbReference type="RefSeq" id="WP_009201955.1">
    <property type="nucleotide sequence ID" value="NZ_ACJX03000001.1"/>
</dbReference>
<name>A0A0T5XAP0_9BACT</name>
<comment type="cofactor">
    <cofactor evidence="7">
        <name>[2Fe-2S] cluster</name>
        <dbReference type="ChEBI" id="CHEBI:190135"/>
    </cofactor>
    <text evidence="7">Binds 1 [2Fe-2S] cluster.</text>
</comment>
<dbReference type="Gene3D" id="3.40.30.10">
    <property type="entry name" value="Glutaredoxin"/>
    <property type="match status" value="1"/>
</dbReference>
<evidence type="ECO:0000256" key="3">
    <source>
        <dbReference type="ARBA" id="ARBA00022723"/>
    </source>
</evidence>
<dbReference type="PANTHER" id="PTHR43342">
    <property type="entry name" value="NADH-QUINONE OXIDOREDUCTASE, E SUBUNIT"/>
    <property type="match status" value="1"/>
</dbReference>
<feature type="binding site" evidence="7">
    <location>
        <position position="121"/>
    </location>
    <ligand>
        <name>[2Fe-2S] cluster</name>
        <dbReference type="ChEBI" id="CHEBI:190135"/>
    </ligand>
</feature>
<dbReference type="CDD" id="cd03064">
    <property type="entry name" value="TRX_Fd_NuoE"/>
    <property type="match status" value="1"/>
</dbReference>
<keyword evidence="3 7" id="KW-0479">Metal-binding</keyword>
<dbReference type="EMBL" id="ACJX03000001">
    <property type="protein sequence ID" value="KRT35408.1"/>
    <property type="molecule type" value="Genomic_DNA"/>
</dbReference>
<dbReference type="InterPro" id="IPR041921">
    <property type="entry name" value="NuoE_N"/>
</dbReference>
<evidence type="ECO:0000256" key="6">
    <source>
        <dbReference type="ARBA" id="ARBA00034078"/>
    </source>
</evidence>
<dbReference type="Gene3D" id="1.10.10.1590">
    <property type="entry name" value="NADH-quinone oxidoreductase subunit E"/>
    <property type="match status" value="1"/>
</dbReference>